<dbReference type="AlphaFoldDB" id="Q2LQP4"/>
<organism evidence="1 2">
    <name type="scientific">Syntrophus aciditrophicus (strain SB)</name>
    <dbReference type="NCBI Taxonomy" id="56780"/>
    <lineage>
        <taxon>Bacteria</taxon>
        <taxon>Pseudomonadati</taxon>
        <taxon>Thermodesulfobacteriota</taxon>
        <taxon>Syntrophia</taxon>
        <taxon>Syntrophales</taxon>
        <taxon>Syntrophaceae</taxon>
        <taxon>Syntrophus</taxon>
    </lineage>
</organism>
<protein>
    <submittedName>
        <fullName evidence="1">Hypothetical cytosolic protein</fullName>
    </submittedName>
</protein>
<sequence length="68" mass="7674">MKTLDLCGRFHRVPALTAIMKNLYLIYNSGFIFREKIIDYLPAKSSEGMEQTGQADTGIIKEEAARAH</sequence>
<dbReference type="STRING" id="56780.SYN_02207"/>
<dbReference type="Proteomes" id="UP000001933">
    <property type="component" value="Chromosome"/>
</dbReference>
<gene>
    <name evidence="1" type="ORF">SYN_02207</name>
</gene>
<evidence type="ECO:0000313" key="2">
    <source>
        <dbReference type="Proteomes" id="UP000001933"/>
    </source>
</evidence>
<dbReference type="KEGG" id="sat:SYN_02207"/>
<reference evidence="1 2" key="1">
    <citation type="journal article" date="2007" name="Proc. Natl. Acad. Sci. U.S.A.">
        <title>The genome of Syntrophus aciditrophicus: life at the thermodynamic limit of microbial growth.</title>
        <authorList>
            <person name="McInerney M.J."/>
            <person name="Rohlin L."/>
            <person name="Mouttaki H."/>
            <person name="Kim U."/>
            <person name="Krupp R.S."/>
            <person name="Rios-Hernandez L."/>
            <person name="Sieber J."/>
            <person name="Struchtemeyer C.G."/>
            <person name="Bhattacharyya A."/>
            <person name="Campbell J.W."/>
            <person name="Gunsalus R.P."/>
        </authorList>
    </citation>
    <scope>NUCLEOTIDE SEQUENCE [LARGE SCALE GENOMIC DNA]</scope>
    <source>
        <strain evidence="1 2">SB</strain>
    </source>
</reference>
<keyword evidence="2" id="KW-1185">Reference proteome</keyword>
<proteinExistence type="predicted"/>
<dbReference type="HOGENOM" id="CLU_2792494_0_0_7"/>
<accession>Q2LQP4</accession>
<dbReference type="EMBL" id="CP000252">
    <property type="protein sequence ID" value="ABC75990.1"/>
    <property type="molecule type" value="Genomic_DNA"/>
</dbReference>
<dbReference type="InParanoid" id="Q2LQP4"/>
<evidence type="ECO:0000313" key="1">
    <source>
        <dbReference type="EMBL" id="ABC75990.1"/>
    </source>
</evidence>
<name>Q2LQP4_SYNAS</name>